<proteinExistence type="predicted"/>
<dbReference type="AlphaFoldDB" id="A0A2U9IEQ0"/>
<dbReference type="GO" id="GO:0003677">
    <property type="term" value="F:DNA binding"/>
    <property type="evidence" value="ECO:0007669"/>
    <property type="project" value="InterPro"/>
</dbReference>
<dbReference type="Proteomes" id="UP000248044">
    <property type="component" value="Chromosome"/>
</dbReference>
<dbReference type="PIRSF" id="PIRSF037253">
    <property type="entry name" value="HTH_CBS_prd"/>
    <property type="match status" value="1"/>
</dbReference>
<dbReference type="OrthoDB" id="30763at2157"/>
<dbReference type="EMBL" id="CP029289">
    <property type="protein sequence ID" value="AWR94470.1"/>
    <property type="molecule type" value="Genomic_DNA"/>
</dbReference>
<dbReference type="Pfam" id="PF01381">
    <property type="entry name" value="HTH_3"/>
    <property type="match status" value="1"/>
</dbReference>
<organism evidence="5 6">
    <name type="scientific">Acidianus brierleyi</name>
    <dbReference type="NCBI Taxonomy" id="41673"/>
    <lineage>
        <taxon>Archaea</taxon>
        <taxon>Thermoproteota</taxon>
        <taxon>Thermoprotei</taxon>
        <taxon>Sulfolobales</taxon>
        <taxon>Sulfolobaceae</taxon>
        <taxon>Acidianus</taxon>
    </lineage>
</organism>
<dbReference type="SMART" id="SM00116">
    <property type="entry name" value="CBS"/>
    <property type="match status" value="2"/>
</dbReference>
<dbReference type="RefSeq" id="WP_110270351.1">
    <property type="nucleotide sequence ID" value="NZ_CP029289.2"/>
</dbReference>
<dbReference type="SMART" id="SM00530">
    <property type="entry name" value="HTH_XRE"/>
    <property type="match status" value="1"/>
</dbReference>
<evidence type="ECO:0000256" key="1">
    <source>
        <dbReference type="ARBA" id="ARBA00023122"/>
    </source>
</evidence>
<accession>A0A2U9IEQ0</accession>
<dbReference type="InterPro" id="IPR001387">
    <property type="entry name" value="Cro/C1-type_HTH"/>
</dbReference>
<feature type="domain" description="CBS" evidence="4">
    <location>
        <begin position="69"/>
        <end position="127"/>
    </location>
</feature>
<dbReference type="InterPro" id="IPR046342">
    <property type="entry name" value="CBS_dom_sf"/>
</dbReference>
<dbReference type="InterPro" id="IPR051257">
    <property type="entry name" value="Diverse_CBS-Domain"/>
</dbReference>
<dbReference type="InterPro" id="IPR017158">
    <property type="entry name" value="Tscrpt-reg_CBS-contain_prd"/>
</dbReference>
<dbReference type="Pfam" id="PF00571">
    <property type="entry name" value="CBS"/>
    <property type="match status" value="2"/>
</dbReference>
<dbReference type="SUPFAM" id="SSF47413">
    <property type="entry name" value="lambda repressor-like DNA-binding domains"/>
    <property type="match status" value="1"/>
</dbReference>
<sequence>MFFDIKEIKRIRESIGITQSELAKRIGVSQSLIAKIENGKIDPKLSIVRKIFDELTALMEANDSAERIMHSPVIVSKINENIHEIVEKMEKYGISQIPVVNSSEELVGIIYDYILLRKLALKNPYEIVAKDIIAPLPPLIDAKTQLTEVMKLLTKYPVTLVVDKKLKPLGIITRSDLIGYLIKNYKREPQ</sequence>
<evidence type="ECO:0000256" key="2">
    <source>
        <dbReference type="PROSITE-ProRule" id="PRU00703"/>
    </source>
</evidence>
<gene>
    <name evidence="5" type="ORF">DFR85_07545</name>
</gene>
<dbReference type="KEGG" id="abri:DFR85_07545"/>
<dbReference type="Gene3D" id="1.10.260.40">
    <property type="entry name" value="lambda repressor-like DNA-binding domains"/>
    <property type="match status" value="1"/>
</dbReference>
<dbReference type="PANTHER" id="PTHR43080">
    <property type="entry name" value="CBS DOMAIN-CONTAINING PROTEIN CBSX3, MITOCHONDRIAL"/>
    <property type="match status" value="1"/>
</dbReference>
<dbReference type="CDD" id="cd00093">
    <property type="entry name" value="HTH_XRE"/>
    <property type="match status" value="1"/>
</dbReference>
<reference evidence="5 6" key="1">
    <citation type="submission" date="2018-05" db="EMBL/GenBank/DDBJ databases">
        <title>Complete Genome Sequences of Extremely Thermoacidophilic, Metal-Mobilizing Type-Strain Members of the Archaeal Family Sulfolobaceae: Acidianus brierleyi DSM-1651T, Acidianus sulfidivorans DSM-18786T, Metallosphaera hakonensis DSM-7519T, and Metallosphaera prunae DSM-10039T.</title>
        <authorList>
            <person name="Counts J.A."/>
            <person name="Kelly R.M."/>
        </authorList>
    </citation>
    <scope>NUCLEOTIDE SEQUENCE [LARGE SCALE GENOMIC DNA]</scope>
    <source>
        <strain evidence="5 6">DSM 1651</strain>
    </source>
</reference>
<evidence type="ECO:0000259" key="3">
    <source>
        <dbReference type="PROSITE" id="PS50943"/>
    </source>
</evidence>
<dbReference type="PANTHER" id="PTHR43080:SF4">
    <property type="entry name" value="CRO-LIKE PROTEIN"/>
    <property type="match status" value="1"/>
</dbReference>
<keyword evidence="6" id="KW-1185">Reference proteome</keyword>
<keyword evidence="1 2" id="KW-0129">CBS domain</keyword>
<dbReference type="GeneID" id="36831999"/>
<dbReference type="SUPFAM" id="SSF54631">
    <property type="entry name" value="CBS-domain pair"/>
    <property type="match status" value="1"/>
</dbReference>
<evidence type="ECO:0000313" key="5">
    <source>
        <dbReference type="EMBL" id="AWR94470.1"/>
    </source>
</evidence>
<protein>
    <submittedName>
        <fullName evidence="5">XRE family transcriptional regulator</fullName>
    </submittedName>
</protein>
<dbReference type="InterPro" id="IPR010982">
    <property type="entry name" value="Lambda_DNA-bd_dom_sf"/>
</dbReference>
<dbReference type="Gene3D" id="3.10.580.10">
    <property type="entry name" value="CBS-domain"/>
    <property type="match status" value="1"/>
</dbReference>
<evidence type="ECO:0000259" key="4">
    <source>
        <dbReference type="PROSITE" id="PS51371"/>
    </source>
</evidence>
<evidence type="ECO:0000313" key="6">
    <source>
        <dbReference type="Proteomes" id="UP000248044"/>
    </source>
</evidence>
<dbReference type="PROSITE" id="PS51371">
    <property type="entry name" value="CBS"/>
    <property type="match status" value="1"/>
</dbReference>
<dbReference type="PROSITE" id="PS50943">
    <property type="entry name" value="HTH_CROC1"/>
    <property type="match status" value="1"/>
</dbReference>
<name>A0A2U9IEQ0_9CREN</name>
<dbReference type="InterPro" id="IPR000644">
    <property type="entry name" value="CBS_dom"/>
</dbReference>
<feature type="domain" description="HTH cro/C1-type" evidence="3">
    <location>
        <begin position="8"/>
        <end position="62"/>
    </location>
</feature>